<dbReference type="Pfam" id="PF00027">
    <property type="entry name" value="cNMP_binding"/>
    <property type="match status" value="1"/>
</dbReference>
<sequence length="240" mass="26798">MRNKPAAETPPASLSLTIPRLLALSGWFPQLDGEVQARVLDEMREEPVAAGAALCRRGEVPLHWYGTLEGLLKWSVTSDDGRSVTFGGLTVGSWFGEGTLLRAVPRSADIIALRDSRVAVMPRDTFEWLHRTQMTFNHFLLAQINERLHWFMGNYAAHRLLDADSQVARALAGLFHPWLHPLGQKHLQTSQEEIAALSGLSRQRCNAALKRLRDAGLLRIEYGGITVIDVEGLRRFGDRV</sequence>
<keyword evidence="2" id="KW-0238">DNA-binding</keyword>
<dbReference type="InterPro" id="IPR000595">
    <property type="entry name" value="cNMP-bd_dom"/>
</dbReference>
<dbReference type="PROSITE" id="PS50042">
    <property type="entry name" value="CNMP_BINDING_3"/>
    <property type="match status" value="1"/>
</dbReference>
<keyword evidence="1" id="KW-0805">Transcription regulation</keyword>
<protein>
    <submittedName>
        <fullName evidence="5">Crp/Fnr family transcriptional regulator</fullName>
    </submittedName>
</protein>
<dbReference type="InterPro" id="IPR014710">
    <property type="entry name" value="RmlC-like_jellyroll"/>
</dbReference>
<dbReference type="PANTHER" id="PTHR24567:SF68">
    <property type="entry name" value="DNA-BINDING TRANSCRIPTIONAL DUAL REGULATOR CRP"/>
    <property type="match status" value="1"/>
</dbReference>
<dbReference type="SUPFAM" id="SSF51206">
    <property type="entry name" value="cAMP-binding domain-like"/>
    <property type="match status" value="1"/>
</dbReference>
<dbReference type="EMBL" id="JBBKZU010000005">
    <property type="protein sequence ID" value="MEJ8812196.1"/>
    <property type="molecule type" value="Genomic_DNA"/>
</dbReference>
<dbReference type="SUPFAM" id="SSF46785">
    <property type="entry name" value="Winged helix' DNA-binding domain"/>
    <property type="match status" value="1"/>
</dbReference>
<evidence type="ECO:0000256" key="1">
    <source>
        <dbReference type="ARBA" id="ARBA00023015"/>
    </source>
</evidence>
<evidence type="ECO:0000313" key="6">
    <source>
        <dbReference type="Proteomes" id="UP001365846"/>
    </source>
</evidence>
<dbReference type="Pfam" id="PF13545">
    <property type="entry name" value="HTH_Crp_2"/>
    <property type="match status" value="1"/>
</dbReference>
<dbReference type="PANTHER" id="PTHR24567">
    <property type="entry name" value="CRP FAMILY TRANSCRIPTIONAL REGULATORY PROTEIN"/>
    <property type="match status" value="1"/>
</dbReference>
<dbReference type="InterPro" id="IPR050397">
    <property type="entry name" value="Env_Response_Regulators"/>
</dbReference>
<dbReference type="SMART" id="SM00100">
    <property type="entry name" value="cNMP"/>
    <property type="match status" value="1"/>
</dbReference>
<dbReference type="Gene3D" id="2.60.120.10">
    <property type="entry name" value="Jelly Rolls"/>
    <property type="match status" value="1"/>
</dbReference>
<dbReference type="Gene3D" id="1.10.10.10">
    <property type="entry name" value="Winged helix-like DNA-binding domain superfamily/Winged helix DNA-binding domain"/>
    <property type="match status" value="1"/>
</dbReference>
<proteinExistence type="predicted"/>
<evidence type="ECO:0000256" key="2">
    <source>
        <dbReference type="ARBA" id="ARBA00023125"/>
    </source>
</evidence>
<dbReference type="SMART" id="SM00419">
    <property type="entry name" value="HTH_CRP"/>
    <property type="match status" value="1"/>
</dbReference>
<dbReference type="InterPro" id="IPR018490">
    <property type="entry name" value="cNMP-bd_dom_sf"/>
</dbReference>
<feature type="domain" description="Cyclic nucleotide-binding" evidence="4">
    <location>
        <begin position="27"/>
        <end position="129"/>
    </location>
</feature>
<keyword evidence="3" id="KW-0804">Transcription</keyword>
<gene>
    <name evidence="5" type="ORF">WKW77_14025</name>
</gene>
<organism evidence="5 6">
    <name type="scientific">Variovorax ureilyticus</name>
    <dbReference type="NCBI Taxonomy" id="1836198"/>
    <lineage>
        <taxon>Bacteria</taxon>
        <taxon>Pseudomonadati</taxon>
        <taxon>Pseudomonadota</taxon>
        <taxon>Betaproteobacteria</taxon>
        <taxon>Burkholderiales</taxon>
        <taxon>Comamonadaceae</taxon>
        <taxon>Variovorax</taxon>
    </lineage>
</organism>
<dbReference type="Proteomes" id="UP001365846">
    <property type="component" value="Unassembled WGS sequence"/>
</dbReference>
<evidence type="ECO:0000256" key="3">
    <source>
        <dbReference type="ARBA" id="ARBA00023163"/>
    </source>
</evidence>
<dbReference type="InterPro" id="IPR036388">
    <property type="entry name" value="WH-like_DNA-bd_sf"/>
</dbReference>
<name>A0ABU8VF27_9BURK</name>
<evidence type="ECO:0000259" key="4">
    <source>
        <dbReference type="PROSITE" id="PS50042"/>
    </source>
</evidence>
<reference evidence="5 6" key="1">
    <citation type="submission" date="2024-03" db="EMBL/GenBank/DDBJ databases">
        <title>Novel species of the genus Variovorax.</title>
        <authorList>
            <person name="Liu Q."/>
            <person name="Xin Y.-H."/>
        </authorList>
    </citation>
    <scope>NUCLEOTIDE SEQUENCE [LARGE SCALE GENOMIC DNA]</scope>
    <source>
        <strain evidence="5 6">KACC 18899</strain>
    </source>
</reference>
<dbReference type="InterPro" id="IPR012318">
    <property type="entry name" value="HTH_CRP"/>
</dbReference>
<accession>A0ABU8VF27</accession>
<evidence type="ECO:0000313" key="5">
    <source>
        <dbReference type="EMBL" id="MEJ8812196.1"/>
    </source>
</evidence>
<keyword evidence="6" id="KW-1185">Reference proteome</keyword>
<dbReference type="InterPro" id="IPR036390">
    <property type="entry name" value="WH_DNA-bd_sf"/>
</dbReference>
<comment type="caution">
    <text evidence="5">The sequence shown here is derived from an EMBL/GenBank/DDBJ whole genome shotgun (WGS) entry which is preliminary data.</text>
</comment>
<dbReference type="RefSeq" id="WP_340357451.1">
    <property type="nucleotide sequence ID" value="NZ_JBBKZU010000005.1"/>
</dbReference>
<dbReference type="CDD" id="cd00038">
    <property type="entry name" value="CAP_ED"/>
    <property type="match status" value="1"/>
</dbReference>